<dbReference type="AlphaFoldDB" id="A0A7C4KHX9"/>
<feature type="transmembrane region" description="Helical" evidence="9">
    <location>
        <begin position="311"/>
        <end position="336"/>
    </location>
</feature>
<accession>A0A7C4KHX9</accession>
<feature type="transmembrane region" description="Helical" evidence="9">
    <location>
        <begin position="428"/>
        <end position="447"/>
    </location>
</feature>
<keyword evidence="8" id="KW-0961">Cell wall biogenesis/degradation</keyword>
<organism evidence="10">
    <name type="scientific">Anaerolinea thermolimosa</name>
    <dbReference type="NCBI Taxonomy" id="229919"/>
    <lineage>
        <taxon>Bacteria</taxon>
        <taxon>Bacillati</taxon>
        <taxon>Chloroflexota</taxon>
        <taxon>Anaerolineae</taxon>
        <taxon>Anaerolineales</taxon>
        <taxon>Anaerolineaceae</taxon>
        <taxon>Anaerolinea</taxon>
    </lineage>
</organism>
<keyword evidence="4 9" id="KW-0812">Transmembrane</keyword>
<keyword evidence="2" id="KW-0328">Glycosyltransferase</keyword>
<feature type="transmembrane region" description="Helical" evidence="9">
    <location>
        <begin position="454"/>
        <end position="472"/>
    </location>
</feature>
<name>A0A7C4KHX9_9CHLR</name>
<keyword evidence="5 9" id="KW-1133">Transmembrane helix</keyword>
<dbReference type="EMBL" id="DSYK01000426">
    <property type="protein sequence ID" value="HGS21918.1"/>
    <property type="molecule type" value="Genomic_DNA"/>
</dbReference>
<evidence type="ECO:0000256" key="7">
    <source>
        <dbReference type="ARBA" id="ARBA00023136"/>
    </source>
</evidence>
<reference evidence="10" key="1">
    <citation type="journal article" date="2020" name="mSystems">
        <title>Genome- and Community-Level Interaction Insights into Carbon Utilization and Element Cycling Functions of Hydrothermarchaeota in Hydrothermal Sediment.</title>
        <authorList>
            <person name="Zhou Z."/>
            <person name="Liu Y."/>
            <person name="Xu W."/>
            <person name="Pan J."/>
            <person name="Luo Z.H."/>
            <person name="Li M."/>
        </authorList>
    </citation>
    <scope>NUCLEOTIDE SEQUENCE [LARGE SCALE GENOMIC DNA]</scope>
    <source>
        <strain evidence="10">SpSt-573</strain>
    </source>
</reference>
<dbReference type="PANTHER" id="PTHR32044">
    <property type="entry name" value="GLUCOMANNAN 4-BETA-MANNOSYLTRANSFERASE 9"/>
    <property type="match status" value="1"/>
</dbReference>
<feature type="transmembrane region" description="Helical" evidence="9">
    <location>
        <begin position="12"/>
        <end position="37"/>
    </location>
</feature>
<dbReference type="GO" id="GO:0071555">
    <property type="term" value="P:cell wall organization"/>
    <property type="evidence" value="ECO:0007669"/>
    <property type="project" value="UniProtKB-KW"/>
</dbReference>
<gene>
    <name evidence="10" type="ORF">ENT37_08610</name>
</gene>
<evidence type="ECO:0000256" key="9">
    <source>
        <dbReference type="SAM" id="Phobius"/>
    </source>
</evidence>
<evidence type="ECO:0000256" key="5">
    <source>
        <dbReference type="ARBA" id="ARBA00022989"/>
    </source>
</evidence>
<evidence type="ECO:0000256" key="6">
    <source>
        <dbReference type="ARBA" id="ARBA00023034"/>
    </source>
</evidence>
<evidence type="ECO:0000256" key="1">
    <source>
        <dbReference type="ARBA" id="ARBA00004653"/>
    </source>
</evidence>
<comment type="caution">
    <text evidence="10">The sequence shown here is derived from an EMBL/GenBank/DDBJ whole genome shotgun (WGS) entry which is preliminary data.</text>
</comment>
<keyword evidence="6" id="KW-0333">Golgi apparatus</keyword>
<evidence type="ECO:0000256" key="3">
    <source>
        <dbReference type="ARBA" id="ARBA00022679"/>
    </source>
</evidence>
<keyword evidence="7 9" id="KW-0472">Membrane</keyword>
<dbReference type="Pfam" id="PF13641">
    <property type="entry name" value="Glyco_tranf_2_3"/>
    <property type="match status" value="1"/>
</dbReference>
<comment type="subcellular location">
    <subcellularLocation>
        <location evidence="1">Golgi apparatus membrane</location>
        <topology evidence="1">Multi-pass membrane protein</topology>
    </subcellularLocation>
</comment>
<dbReference type="FunFam" id="3.90.550.10:FF:000057">
    <property type="entry name" value="Glycosyltransferase-like protein, family 2"/>
    <property type="match status" value="1"/>
</dbReference>
<proteinExistence type="predicted"/>
<evidence type="ECO:0000256" key="4">
    <source>
        <dbReference type="ARBA" id="ARBA00022692"/>
    </source>
</evidence>
<keyword evidence="3 10" id="KW-0808">Transferase</keyword>
<evidence type="ECO:0000256" key="8">
    <source>
        <dbReference type="ARBA" id="ARBA00023316"/>
    </source>
</evidence>
<evidence type="ECO:0000313" key="10">
    <source>
        <dbReference type="EMBL" id="HGS21918.1"/>
    </source>
</evidence>
<dbReference type="GO" id="GO:0016757">
    <property type="term" value="F:glycosyltransferase activity"/>
    <property type="evidence" value="ECO:0007669"/>
    <property type="project" value="UniProtKB-KW"/>
</dbReference>
<dbReference type="Gene3D" id="3.90.550.10">
    <property type="entry name" value="Spore Coat Polysaccharide Biosynthesis Protein SpsA, Chain A"/>
    <property type="match status" value="1"/>
</dbReference>
<protein>
    <submittedName>
        <fullName evidence="10">Glycosyltransferase</fullName>
    </submittedName>
</protein>
<dbReference type="SUPFAM" id="SSF53448">
    <property type="entry name" value="Nucleotide-diphospho-sugar transferases"/>
    <property type="match status" value="1"/>
</dbReference>
<sequence length="490" mass="55146">MAWLSIFHKLAWVYAVLNIVLALFSLNILILLILAIFHRRPPQIPTTTDLSEYPSVLVQLPIYNERFVVERLIDSATALDYPRDRLIIQVLDDSTDQTNLIAEARVNFHRERGVNIQYLHRNNRTGFKAGALAEGLHHASGDLVAIFDADFIPPADFLKRLVPEFLRDPRVGIVQARWEHLNRDQNAITQIIALGLDLHFAVDQVARSRSGMLMNNNGSGCILRRQCIEEAGGWQSDTLVEDTDLSYRAQLKGWKIVYRPDVTAPGELPATILAFKQQQFRWAKGILQTLIKLGGRIIASRRPFLHKLGGLVHLSMYLAGPLMLFSFLLSLPVIYLHGHLPINLAFLSAVAFIPPIAIFYSQVSLRRDWKNFVIYYPLLSLISIGLSVTLTRAAWEAFTGRQSPFVRTPKFAAANAKHADYALPLDQATYWEMFLCLYGLGTASIALHRAPHIVPFLLLYALGYGVTAFLSIQQSSNLRHALRAKPILGD</sequence>
<feature type="transmembrane region" description="Helical" evidence="9">
    <location>
        <begin position="342"/>
        <end position="360"/>
    </location>
</feature>
<dbReference type="PANTHER" id="PTHR32044:SF80">
    <property type="entry name" value="XYLOGLUCAN GLYCOSYLTRANSFERASE 2-RELATED"/>
    <property type="match status" value="1"/>
</dbReference>
<feature type="transmembrane region" description="Helical" evidence="9">
    <location>
        <begin position="372"/>
        <end position="395"/>
    </location>
</feature>
<dbReference type="InterPro" id="IPR029044">
    <property type="entry name" value="Nucleotide-diphossugar_trans"/>
</dbReference>
<evidence type="ECO:0000256" key="2">
    <source>
        <dbReference type="ARBA" id="ARBA00022676"/>
    </source>
</evidence>